<evidence type="ECO:0000256" key="1">
    <source>
        <dbReference type="ARBA" id="ARBA00008675"/>
    </source>
</evidence>
<dbReference type="PANTHER" id="PTHR11638">
    <property type="entry name" value="ATP-DEPENDENT CLP PROTEASE"/>
    <property type="match status" value="1"/>
</dbReference>
<dbReference type="InterPro" id="IPR050130">
    <property type="entry name" value="ClpA_ClpB"/>
</dbReference>
<evidence type="ECO:0000256" key="5">
    <source>
        <dbReference type="ARBA" id="ARBA00023186"/>
    </source>
</evidence>
<dbReference type="FunFam" id="3.40.50.300:FF:000120">
    <property type="entry name" value="ATP-dependent chaperone ClpB"/>
    <property type="match status" value="1"/>
</dbReference>
<dbReference type="InterPro" id="IPR028299">
    <property type="entry name" value="ClpA/B_CS2"/>
</dbReference>
<dbReference type="Gene3D" id="1.10.8.60">
    <property type="match status" value="1"/>
</dbReference>
<evidence type="ECO:0000256" key="2">
    <source>
        <dbReference type="ARBA" id="ARBA00022737"/>
    </source>
</evidence>
<dbReference type="PROSITE" id="PS51903">
    <property type="entry name" value="CLP_R"/>
    <property type="match status" value="1"/>
</dbReference>
<dbReference type="CDD" id="cd19499">
    <property type="entry name" value="RecA-like_ClpB_Hsp104-like"/>
    <property type="match status" value="1"/>
</dbReference>
<dbReference type="AlphaFoldDB" id="A0A2G9ZP54"/>
<dbReference type="Pfam" id="PF17871">
    <property type="entry name" value="AAA_lid_9"/>
    <property type="match status" value="1"/>
</dbReference>
<dbReference type="InterPro" id="IPR041546">
    <property type="entry name" value="ClpA/ClpB_AAA_lid"/>
</dbReference>
<dbReference type="GO" id="GO:0005737">
    <property type="term" value="C:cytoplasm"/>
    <property type="evidence" value="ECO:0007669"/>
    <property type="project" value="TreeGrafter"/>
</dbReference>
<evidence type="ECO:0000256" key="4">
    <source>
        <dbReference type="ARBA" id="ARBA00022840"/>
    </source>
</evidence>
<evidence type="ECO:0000259" key="10">
    <source>
        <dbReference type="PROSITE" id="PS51903"/>
    </source>
</evidence>
<keyword evidence="2 7" id="KW-0677">Repeat</keyword>
<dbReference type="InterPro" id="IPR001270">
    <property type="entry name" value="ClpA/B"/>
</dbReference>
<accession>A0A2G9ZP54</accession>
<name>A0A2G9ZP54_9BACT</name>
<dbReference type="PRINTS" id="PR00300">
    <property type="entry name" value="CLPPROTEASEA"/>
</dbReference>
<dbReference type="SMART" id="SM00382">
    <property type="entry name" value="AAA"/>
    <property type="match status" value="2"/>
</dbReference>
<dbReference type="GO" id="GO:0034605">
    <property type="term" value="P:cellular response to heat"/>
    <property type="evidence" value="ECO:0007669"/>
    <property type="project" value="TreeGrafter"/>
</dbReference>
<comment type="caution">
    <text evidence="11">The sequence shown here is derived from an EMBL/GenBank/DDBJ whole genome shotgun (WGS) entry which is preliminary data.</text>
</comment>
<feature type="domain" description="Clp R" evidence="10">
    <location>
        <begin position="5"/>
        <end position="153"/>
    </location>
</feature>
<dbReference type="PANTHER" id="PTHR11638:SF18">
    <property type="entry name" value="HEAT SHOCK PROTEIN 104"/>
    <property type="match status" value="1"/>
</dbReference>
<evidence type="ECO:0000256" key="3">
    <source>
        <dbReference type="ARBA" id="ARBA00022741"/>
    </source>
</evidence>
<feature type="coiled-coil region" evidence="9">
    <location>
        <begin position="412"/>
        <end position="536"/>
    </location>
</feature>
<dbReference type="SUPFAM" id="SSF52540">
    <property type="entry name" value="P-loop containing nucleoside triphosphate hydrolases"/>
    <property type="match status" value="2"/>
</dbReference>
<dbReference type="InterPro" id="IPR003593">
    <property type="entry name" value="AAA+_ATPase"/>
</dbReference>
<dbReference type="GO" id="GO:0016887">
    <property type="term" value="F:ATP hydrolysis activity"/>
    <property type="evidence" value="ECO:0007669"/>
    <property type="project" value="InterPro"/>
</dbReference>
<organism evidence="11 12">
    <name type="scientific">Candidatus Falkowbacteria bacterium CG23_combo_of_CG06-09_8_20_14_all_41_10</name>
    <dbReference type="NCBI Taxonomy" id="1974571"/>
    <lineage>
        <taxon>Bacteria</taxon>
        <taxon>Candidatus Falkowiibacteriota</taxon>
    </lineage>
</organism>
<dbReference type="InterPro" id="IPR036628">
    <property type="entry name" value="Clp_N_dom_sf"/>
</dbReference>
<dbReference type="InterPro" id="IPR003959">
    <property type="entry name" value="ATPase_AAA_core"/>
</dbReference>
<dbReference type="Proteomes" id="UP000231408">
    <property type="component" value="Unassembled WGS sequence"/>
</dbReference>
<keyword evidence="5 8" id="KW-0143">Chaperone</keyword>
<dbReference type="Pfam" id="PF02861">
    <property type="entry name" value="Clp_N"/>
    <property type="match status" value="1"/>
</dbReference>
<dbReference type="CDD" id="cd00009">
    <property type="entry name" value="AAA"/>
    <property type="match status" value="1"/>
</dbReference>
<gene>
    <name evidence="11" type="ORF">COX21_00030</name>
</gene>
<proteinExistence type="inferred from homology"/>
<evidence type="ECO:0000256" key="8">
    <source>
        <dbReference type="RuleBase" id="RU004432"/>
    </source>
</evidence>
<evidence type="ECO:0000256" key="6">
    <source>
        <dbReference type="ARBA" id="ARBA00026057"/>
    </source>
</evidence>
<dbReference type="InterPro" id="IPR019489">
    <property type="entry name" value="Clp_ATPase_C"/>
</dbReference>
<comment type="subunit">
    <text evidence="6">Homohexamer. The oligomerization is ATP-dependent.</text>
</comment>
<sequence length="885" mass="99803">MLNMFNKFTNKSQEAIINSQIIAQESGQRYIEALHLLLALLQQNESLIKPILEKMGTDPDILEDFTIREIDKLPKVKTSPMNGPVQAVQGTSDVAMVLERSKKEADGMGDEYISTEHILLALIGSATIAQKILLNFKLDYQKVLEVLKDLRGSIPITDPDPDTKFKVLEKYTTNLTDKAKEEKLDPVIGRDMEIRRIMQVLLRRTKNNPVLIGEAGTGKTAIVEGLTQRIVAGDVPEMLKNKEIVSLDLGALVAGAKFRGEFEERLKAVLKEIKSHGNKIILFIDELHALVGAGASEGSMDASNMLKPVLARGELRTIGATTTKEYQKYIERDQALERRFQPIYVAEPSIEDTVAILRGIKEKYEVHHGVRITDNALVAAAQLSTRYISDRFLPDKAVDLIDEATSSLRMEIDSMPEELDNLKREIKRLEIVKAGLASNKENSKDNAGKIKTINKQLGELKEKANQLELHWQNEKNIISQIRDNKKKIDELKANAEIIQRRGDDLTKVAQIKYDLIPKLEKEISERESELTKIQKKGQRILKEEVDEEDIARVVSRWTGIPVQKMLESEIKKLTHAEDELKQVVVGQDEAIHAVANALRRSRAGINEEKKPIGSFLFIGPTGVGKTELAKALAKFMFNDENALVRLDMSEFMEKHSVAKLIGSPPGYVGHDEGGQLTEKIRRRPYSIVLFDEIEKAHPETFNMLLQILDDGRLTDSKGRTVNFKNTIIIMTSNLGNEIIKQYSIGFNDSTDEMSASKIHNDEMRQKIDKILREYFKLEFLNRIDETILFKSLSPEALISIVDLELQKVETRLLSRNITVKIGQKVKKMLAEKGYDLTFGARPLKRIIQNMILDELALNIVEGKINDGDKVTIDLGIKNEVVMTVK</sequence>
<dbReference type="FunFam" id="3.40.50.300:FF:000010">
    <property type="entry name" value="Chaperone clpB 1, putative"/>
    <property type="match status" value="1"/>
</dbReference>
<dbReference type="Pfam" id="PF07724">
    <property type="entry name" value="AAA_2"/>
    <property type="match status" value="1"/>
</dbReference>
<dbReference type="PROSITE" id="PS00870">
    <property type="entry name" value="CLPAB_1"/>
    <property type="match status" value="1"/>
</dbReference>
<dbReference type="FunFam" id="3.40.50.300:FF:000025">
    <property type="entry name" value="ATP-dependent Clp protease subunit"/>
    <property type="match status" value="1"/>
</dbReference>
<evidence type="ECO:0000256" key="9">
    <source>
        <dbReference type="SAM" id="Coils"/>
    </source>
</evidence>
<dbReference type="EMBL" id="PCSE01000002">
    <property type="protein sequence ID" value="PIP34965.1"/>
    <property type="molecule type" value="Genomic_DNA"/>
</dbReference>
<evidence type="ECO:0000313" key="12">
    <source>
        <dbReference type="Proteomes" id="UP000231408"/>
    </source>
</evidence>
<dbReference type="InterPro" id="IPR004176">
    <property type="entry name" value="Clp_R_N"/>
</dbReference>
<dbReference type="InterPro" id="IPR018368">
    <property type="entry name" value="ClpA/B_CS1"/>
</dbReference>
<reference evidence="11 12" key="1">
    <citation type="submission" date="2017-09" db="EMBL/GenBank/DDBJ databases">
        <title>Depth-based differentiation of microbial function through sediment-hosted aquifers and enrichment of novel symbionts in the deep terrestrial subsurface.</title>
        <authorList>
            <person name="Probst A.J."/>
            <person name="Ladd B."/>
            <person name="Jarett J.K."/>
            <person name="Geller-Mcgrath D.E."/>
            <person name="Sieber C.M."/>
            <person name="Emerson J.B."/>
            <person name="Anantharaman K."/>
            <person name="Thomas B.C."/>
            <person name="Malmstrom R."/>
            <person name="Stieglmeier M."/>
            <person name="Klingl A."/>
            <person name="Woyke T."/>
            <person name="Ryan C.M."/>
            <person name="Banfield J.F."/>
        </authorList>
    </citation>
    <scope>NUCLEOTIDE SEQUENCE [LARGE SCALE GENOMIC DNA]</scope>
    <source>
        <strain evidence="11">CG23_combo_of_CG06-09_8_20_14_all_41_10</strain>
    </source>
</reference>
<dbReference type="Gene3D" id="3.40.50.300">
    <property type="entry name" value="P-loop containing nucleotide triphosphate hydrolases"/>
    <property type="match status" value="3"/>
</dbReference>
<protein>
    <submittedName>
        <fullName evidence="11">Type VI secretion system ATPase TssH</fullName>
    </submittedName>
</protein>
<dbReference type="Pfam" id="PF10431">
    <property type="entry name" value="ClpB_D2-small"/>
    <property type="match status" value="1"/>
</dbReference>
<keyword evidence="9" id="KW-0175">Coiled coil</keyword>
<dbReference type="Gene3D" id="1.10.1780.10">
    <property type="entry name" value="Clp, N-terminal domain"/>
    <property type="match status" value="1"/>
</dbReference>
<dbReference type="SUPFAM" id="SSF81923">
    <property type="entry name" value="Double Clp-N motif"/>
    <property type="match status" value="1"/>
</dbReference>
<dbReference type="GO" id="GO:0005524">
    <property type="term" value="F:ATP binding"/>
    <property type="evidence" value="ECO:0007669"/>
    <property type="project" value="UniProtKB-KW"/>
</dbReference>
<dbReference type="PROSITE" id="PS00871">
    <property type="entry name" value="CLPAB_2"/>
    <property type="match status" value="1"/>
</dbReference>
<evidence type="ECO:0000313" key="11">
    <source>
        <dbReference type="EMBL" id="PIP34965.1"/>
    </source>
</evidence>
<evidence type="ECO:0000256" key="7">
    <source>
        <dbReference type="PROSITE-ProRule" id="PRU01251"/>
    </source>
</evidence>
<keyword evidence="3 8" id="KW-0547">Nucleotide-binding</keyword>
<dbReference type="Pfam" id="PF00004">
    <property type="entry name" value="AAA"/>
    <property type="match status" value="1"/>
</dbReference>
<dbReference type="InterPro" id="IPR027417">
    <property type="entry name" value="P-loop_NTPase"/>
</dbReference>
<comment type="similarity">
    <text evidence="1 8">Belongs to the ClpA/ClpB family.</text>
</comment>
<dbReference type="SMART" id="SM01086">
    <property type="entry name" value="ClpB_D2-small"/>
    <property type="match status" value="1"/>
</dbReference>
<keyword evidence="4 8" id="KW-0067">ATP-binding</keyword>